<dbReference type="Proteomes" id="UP000292957">
    <property type="component" value="Unassembled WGS sequence"/>
</dbReference>
<sequence>MVTGLSYEAVVHEPNRLDLDVLVDDPCTMPGSLILGTAYPVTMLTMSSCTLVTCVAVFLFLIFRQCRAHRRFNRTWSKRTVNVYSPTPSRNKRPNLSVSTKSLADTYGTLKHKPSSSSTLYDISEEPTTPLDHTPTTPCLQSPSPPYTPPGRISLPESPTMACFAGPISFCPSQRSETGFLPLKA</sequence>
<gene>
    <name evidence="3" type="ORF">BD311DRAFT_334852</name>
</gene>
<feature type="transmembrane region" description="Helical" evidence="2">
    <location>
        <begin position="38"/>
        <end position="63"/>
    </location>
</feature>
<evidence type="ECO:0000313" key="3">
    <source>
        <dbReference type="EMBL" id="TBU28143.1"/>
    </source>
</evidence>
<evidence type="ECO:0000256" key="1">
    <source>
        <dbReference type="SAM" id="MobiDB-lite"/>
    </source>
</evidence>
<keyword evidence="2" id="KW-1133">Transmembrane helix</keyword>
<feature type="region of interest" description="Disordered" evidence="1">
    <location>
        <begin position="110"/>
        <end position="153"/>
    </location>
</feature>
<evidence type="ECO:0000256" key="2">
    <source>
        <dbReference type="SAM" id="Phobius"/>
    </source>
</evidence>
<keyword evidence="2" id="KW-0812">Transmembrane</keyword>
<proteinExistence type="predicted"/>
<accession>A0A4V2K0A6</accession>
<organism evidence="3">
    <name type="scientific">Dichomitus squalens</name>
    <dbReference type="NCBI Taxonomy" id="114155"/>
    <lineage>
        <taxon>Eukaryota</taxon>
        <taxon>Fungi</taxon>
        <taxon>Dikarya</taxon>
        <taxon>Basidiomycota</taxon>
        <taxon>Agaricomycotina</taxon>
        <taxon>Agaricomycetes</taxon>
        <taxon>Polyporales</taxon>
        <taxon>Polyporaceae</taxon>
        <taxon>Dichomitus</taxon>
    </lineage>
</organism>
<feature type="compositionally biased region" description="Low complexity" evidence="1">
    <location>
        <begin position="127"/>
        <end position="138"/>
    </location>
</feature>
<dbReference type="AlphaFoldDB" id="A0A4V2K0A6"/>
<name>A0A4V2K0A6_9APHY</name>
<keyword evidence="2" id="KW-0472">Membrane</keyword>
<reference evidence="3" key="1">
    <citation type="submission" date="2019-01" db="EMBL/GenBank/DDBJ databases">
        <title>Draft genome sequences of three monokaryotic isolates of the white-rot basidiomycete fungus Dichomitus squalens.</title>
        <authorList>
            <consortium name="DOE Joint Genome Institute"/>
            <person name="Lopez S.C."/>
            <person name="Andreopoulos B."/>
            <person name="Pangilinan J."/>
            <person name="Lipzen A."/>
            <person name="Riley R."/>
            <person name="Ahrendt S."/>
            <person name="Ng V."/>
            <person name="Barry K."/>
            <person name="Daum C."/>
            <person name="Grigoriev I.V."/>
            <person name="Hilden K.S."/>
            <person name="Makela M.R."/>
            <person name="de Vries R.P."/>
        </authorList>
    </citation>
    <scope>NUCLEOTIDE SEQUENCE [LARGE SCALE GENOMIC DNA]</scope>
    <source>
        <strain evidence="3">OM18370.1</strain>
    </source>
</reference>
<protein>
    <submittedName>
        <fullName evidence="3">Uncharacterized protein</fullName>
    </submittedName>
</protein>
<dbReference type="EMBL" id="ML143424">
    <property type="protein sequence ID" value="TBU28143.1"/>
    <property type="molecule type" value="Genomic_DNA"/>
</dbReference>